<dbReference type="PANTHER" id="PTHR24365:SF522">
    <property type="entry name" value="LOW QUALITY PROTEIN: TOLL-LIKE RECEPTOR 13-RELATED"/>
    <property type="match status" value="1"/>
</dbReference>
<evidence type="ECO:0000256" key="6">
    <source>
        <dbReference type="ARBA" id="ARBA00022729"/>
    </source>
</evidence>
<dbReference type="SUPFAM" id="SSF52058">
    <property type="entry name" value="L domain-like"/>
    <property type="match status" value="3"/>
</dbReference>
<keyword evidence="17" id="KW-1185">Reference proteome</keyword>
<comment type="subcellular location">
    <subcellularLocation>
        <location evidence="1">Membrane</location>
        <topology evidence="1">Single-pass type I membrane protein</topology>
    </subcellularLocation>
</comment>
<comment type="caution">
    <text evidence="16">The sequence shown here is derived from an EMBL/GenBank/DDBJ whole genome shotgun (WGS) entry which is preliminary data.</text>
</comment>
<dbReference type="InterPro" id="IPR001611">
    <property type="entry name" value="Leu-rich_rpt"/>
</dbReference>
<reference evidence="16" key="1">
    <citation type="submission" date="2022-02" db="EMBL/GenBank/DDBJ databases">
        <title>Atlantic sturgeon de novo genome assembly.</title>
        <authorList>
            <person name="Stock M."/>
            <person name="Klopp C."/>
            <person name="Guiguen Y."/>
            <person name="Cabau C."/>
            <person name="Parinello H."/>
            <person name="Santidrian Yebra-Pimentel E."/>
            <person name="Kuhl H."/>
            <person name="Dirks R.P."/>
            <person name="Guessner J."/>
            <person name="Wuertz S."/>
            <person name="Du K."/>
            <person name="Schartl M."/>
        </authorList>
    </citation>
    <scope>NUCLEOTIDE SEQUENCE</scope>
    <source>
        <strain evidence="16">STURGEONOMICS-FGT-2020</strain>
        <tissue evidence="16">Whole blood</tissue>
    </source>
</reference>
<keyword evidence="12" id="KW-0325">Glycoprotein</keyword>
<evidence type="ECO:0000259" key="15">
    <source>
        <dbReference type="PROSITE" id="PS50104"/>
    </source>
</evidence>
<dbReference type="Pfam" id="PF13855">
    <property type="entry name" value="LRR_8"/>
    <property type="match status" value="4"/>
</dbReference>
<evidence type="ECO:0000256" key="1">
    <source>
        <dbReference type="ARBA" id="ARBA00004479"/>
    </source>
</evidence>
<keyword evidence="11" id="KW-0675">Receptor</keyword>
<evidence type="ECO:0000256" key="9">
    <source>
        <dbReference type="ARBA" id="ARBA00022989"/>
    </source>
</evidence>
<organism evidence="16 17">
    <name type="scientific">Acipenser oxyrinchus oxyrinchus</name>
    <dbReference type="NCBI Taxonomy" id="40147"/>
    <lineage>
        <taxon>Eukaryota</taxon>
        <taxon>Metazoa</taxon>
        <taxon>Chordata</taxon>
        <taxon>Craniata</taxon>
        <taxon>Vertebrata</taxon>
        <taxon>Euteleostomi</taxon>
        <taxon>Actinopterygii</taxon>
        <taxon>Chondrostei</taxon>
        <taxon>Acipenseriformes</taxon>
        <taxon>Acipenseridae</taxon>
        <taxon>Acipenser</taxon>
    </lineage>
</organism>
<dbReference type="GO" id="GO:0045087">
    <property type="term" value="P:innate immune response"/>
    <property type="evidence" value="ECO:0007669"/>
    <property type="project" value="UniProtKB-KW"/>
</dbReference>
<evidence type="ECO:0000256" key="8">
    <source>
        <dbReference type="ARBA" id="ARBA00022859"/>
    </source>
</evidence>
<dbReference type="GO" id="GO:0002224">
    <property type="term" value="P:toll-like receptor signaling pathway"/>
    <property type="evidence" value="ECO:0007669"/>
    <property type="project" value="TreeGrafter"/>
</dbReference>
<evidence type="ECO:0000256" key="14">
    <source>
        <dbReference type="SAM" id="SignalP"/>
    </source>
</evidence>
<keyword evidence="8" id="KW-0391">Immunity</keyword>
<comment type="similarity">
    <text evidence="2">Belongs to the Toll-like receptor family.</text>
</comment>
<dbReference type="Gene3D" id="3.40.50.10140">
    <property type="entry name" value="Toll/interleukin-1 receptor homology (TIR) domain"/>
    <property type="match status" value="1"/>
</dbReference>
<dbReference type="PROSITE" id="PS50104">
    <property type="entry name" value="TIR"/>
    <property type="match status" value="1"/>
</dbReference>
<evidence type="ECO:0000256" key="12">
    <source>
        <dbReference type="ARBA" id="ARBA00023180"/>
    </source>
</evidence>
<feature type="chain" id="PRO_5042033642" description="TIR domain-containing protein" evidence="14">
    <location>
        <begin position="25"/>
        <end position="953"/>
    </location>
</feature>
<gene>
    <name evidence="16" type="ORF">AOXY_G20259</name>
</gene>
<dbReference type="AlphaFoldDB" id="A0AAD8D2V8"/>
<evidence type="ECO:0000313" key="16">
    <source>
        <dbReference type="EMBL" id="KAK1161304.1"/>
    </source>
</evidence>
<dbReference type="FunFam" id="3.80.10.10:FF:001164">
    <property type="entry name" value="GH01279p"/>
    <property type="match status" value="1"/>
</dbReference>
<dbReference type="SMART" id="SM00082">
    <property type="entry name" value="LRRCT"/>
    <property type="match status" value="1"/>
</dbReference>
<evidence type="ECO:0000256" key="10">
    <source>
        <dbReference type="ARBA" id="ARBA00023136"/>
    </source>
</evidence>
<dbReference type="GO" id="GO:0006954">
    <property type="term" value="P:inflammatory response"/>
    <property type="evidence" value="ECO:0007669"/>
    <property type="project" value="UniProtKB-KW"/>
</dbReference>
<dbReference type="PANTHER" id="PTHR24365">
    <property type="entry name" value="TOLL-LIKE RECEPTOR"/>
    <property type="match status" value="1"/>
</dbReference>
<dbReference type="GO" id="GO:0038023">
    <property type="term" value="F:signaling receptor activity"/>
    <property type="evidence" value="ECO:0007669"/>
    <property type="project" value="TreeGrafter"/>
</dbReference>
<keyword evidence="9" id="KW-1133">Transmembrane helix</keyword>
<dbReference type="EMBL" id="JAGXEW010000019">
    <property type="protein sequence ID" value="KAK1161304.1"/>
    <property type="molecule type" value="Genomic_DNA"/>
</dbReference>
<evidence type="ECO:0000256" key="11">
    <source>
        <dbReference type="ARBA" id="ARBA00023170"/>
    </source>
</evidence>
<keyword evidence="5" id="KW-0812">Transmembrane</keyword>
<dbReference type="PRINTS" id="PR01537">
    <property type="entry name" value="INTRLKN1R1F"/>
</dbReference>
<protein>
    <recommendedName>
        <fullName evidence="15">TIR domain-containing protein</fullName>
    </recommendedName>
</protein>
<keyword evidence="13" id="KW-0395">Inflammatory response</keyword>
<dbReference type="InterPro" id="IPR000157">
    <property type="entry name" value="TIR_dom"/>
</dbReference>
<feature type="signal peptide" evidence="14">
    <location>
        <begin position="1"/>
        <end position="24"/>
    </location>
</feature>
<dbReference type="SMART" id="SM00365">
    <property type="entry name" value="LRR_SD22"/>
    <property type="match status" value="8"/>
</dbReference>
<accession>A0AAD8D2V8</accession>
<keyword evidence="4" id="KW-0433">Leucine-rich repeat</keyword>
<evidence type="ECO:0000313" key="17">
    <source>
        <dbReference type="Proteomes" id="UP001230051"/>
    </source>
</evidence>
<keyword evidence="3" id="KW-0399">Innate immunity</keyword>
<dbReference type="SMART" id="SM00255">
    <property type="entry name" value="TIR"/>
    <property type="match status" value="1"/>
</dbReference>
<dbReference type="InterPro" id="IPR000483">
    <property type="entry name" value="Cys-rich_flank_reg_C"/>
</dbReference>
<dbReference type="InterPro" id="IPR032675">
    <property type="entry name" value="LRR_dom_sf"/>
</dbReference>
<dbReference type="Proteomes" id="UP001230051">
    <property type="component" value="Unassembled WGS sequence"/>
</dbReference>
<dbReference type="Pfam" id="PF01582">
    <property type="entry name" value="TIR"/>
    <property type="match status" value="1"/>
</dbReference>
<dbReference type="GO" id="GO:0005886">
    <property type="term" value="C:plasma membrane"/>
    <property type="evidence" value="ECO:0007669"/>
    <property type="project" value="TreeGrafter"/>
</dbReference>
<dbReference type="SMART" id="SM00369">
    <property type="entry name" value="LRR_TYP"/>
    <property type="match status" value="16"/>
</dbReference>
<evidence type="ECO:0000256" key="3">
    <source>
        <dbReference type="ARBA" id="ARBA00022588"/>
    </source>
</evidence>
<dbReference type="Gene3D" id="3.80.10.10">
    <property type="entry name" value="Ribonuclease Inhibitor"/>
    <property type="match status" value="5"/>
</dbReference>
<dbReference type="FunFam" id="3.40.50.10140:FF:000001">
    <property type="entry name" value="Toll-like receptor 2"/>
    <property type="match status" value="1"/>
</dbReference>
<dbReference type="InterPro" id="IPR035897">
    <property type="entry name" value="Toll_tir_struct_dom_sf"/>
</dbReference>
<evidence type="ECO:0000256" key="4">
    <source>
        <dbReference type="ARBA" id="ARBA00022614"/>
    </source>
</evidence>
<sequence length="953" mass="109741">MVGTYFIFLIFLLNCWVQIVPTSGYSLRNCTAHGALRFTGLKLLCFRRNFSQVPPDIPHNTKLLDISWNNISQLQEGDFRNLIYLKGLNASNNQIHHIDRHAFKDLTVLQVLNLSQNHLSALTEGLFEGLENLTELFLGGNRIQKIDAYTFQFMNNIKVMDLSANSLLRIERVQPVFRASNLEQLYLRQNNFTSFNTEDFSNVSLRLRVLDLSLNPFRNFSVTTNIFPCIVSLKLLGLEGGLDWVVTNKSFLHSVKNLSLSGFHTAKPGILSGIIKSFANSSLKDLQLNDLQLTEDKMFLSNVCRLLPKLQTLGLKRNIFTLQYNTFVHCSMVSHLDLSWKGLKSLPKSLFKGMHHLCFLSLAHNHLSAVPCAIQNISTLQTLDLGFNRIGMLKPRGFSTLVRLKVLILEGNNINAMNSAHFEGLTNLEELRVKKNNIQEITGTWSTALHSLRSLDMKFNKLGYINNDIFQNMHSLQYLDMVGNHISKFDTGAFKDLSNLTSLQLGKNPLKVKSFDEGDVFAGMPLLKLLILFDCNLCYKSSDELKRPPFTTLKSLVYLSINSQGPNCLVRIPSNFLKGLSSLRELHAGHQNIDFVHPKTFSHTPNLTYLDLSNIMLQTLDPKIFLTVPKLSIIHLNEAHLQSLDFLIHANLTRLKFLSSTGNQFTVVNETHIKALPLLRLLNLTNNPFTCSCENAWFQNWSLQYSMTQVLNFYDITCNYPANYKGLKLVDFNVDSCKLDYDFICFIVSSTLVTLTMVSSFIFHFLRWQVVYAYHLFQAFLYDRKQKPSRRYEFDAFVSYNTHDEPWVLRELLPNLEQGRGWKLCLHHRDFQPGKPIIDNIVDNIYKSRKTLCIISRHYLESEWCSREIQVASFRLFDEHKDVLVLVFLEDIPDCQLSPYHRMRKLVKKKTYLNWPKCEEETRLFWHKLNTALETREEPNEESPILSGLEAFD</sequence>
<evidence type="ECO:0000256" key="7">
    <source>
        <dbReference type="ARBA" id="ARBA00022737"/>
    </source>
</evidence>
<keyword evidence="7" id="KW-0677">Repeat</keyword>
<keyword evidence="6 14" id="KW-0732">Signal</keyword>
<dbReference type="PROSITE" id="PS51450">
    <property type="entry name" value="LRR"/>
    <property type="match status" value="1"/>
</dbReference>
<evidence type="ECO:0000256" key="2">
    <source>
        <dbReference type="ARBA" id="ARBA00009634"/>
    </source>
</evidence>
<feature type="domain" description="TIR" evidence="15">
    <location>
        <begin position="792"/>
        <end position="933"/>
    </location>
</feature>
<dbReference type="SUPFAM" id="SSF52200">
    <property type="entry name" value="Toll/Interleukin receptor TIR domain"/>
    <property type="match status" value="1"/>
</dbReference>
<name>A0AAD8D2V8_ACIOX</name>
<proteinExistence type="inferred from homology"/>
<evidence type="ECO:0000256" key="13">
    <source>
        <dbReference type="ARBA" id="ARBA00023198"/>
    </source>
</evidence>
<evidence type="ECO:0000256" key="5">
    <source>
        <dbReference type="ARBA" id="ARBA00022692"/>
    </source>
</evidence>
<keyword evidence="10" id="KW-0472">Membrane</keyword>
<dbReference type="InterPro" id="IPR003591">
    <property type="entry name" value="Leu-rich_rpt_typical-subtyp"/>
</dbReference>